<feature type="compositionally biased region" description="Basic and acidic residues" evidence="2">
    <location>
        <begin position="44"/>
        <end position="53"/>
    </location>
</feature>
<feature type="region of interest" description="Disordered" evidence="2">
    <location>
        <begin position="359"/>
        <end position="383"/>
    </location>
</feature>
<feature type="region of interest" description="Disordered" evidence="2">
    <location>
        <begin position="34"/>
        <end position="53"/>
    </location>
</feature>
<reference evidence="4 5" key="1">
    <citation type="submission" date="2016-10" db="EMBL/GenBank/DDBJ databases">
        <title>Proteomics and genomics reveal pathogen-plant mechanisms compatible with a hemibiotrophic lifestyle of Diplodia corticola.</title>
        <authorList>
            <person name="Fernandes I."/>
            <person name="De Jonge R."/>
            <person name="Van De Peer Y."/>
            <person name="Devreese B."/>
            <person name="Alves A."/>
            <person name="Esteves A.C."/>
        </authorList>
    </citation>
    <scope>NUCLEOTIDE SEQUENCE [LARGE SCALE GENOMIC DNA]</scope>
    <source>
        <strain evidence="4 5">CBS 112549</strain>
    </source>
</reference>
<dbReference type="PANTHER" id="PTHR30466">
    <property type="entry name" value="FLAVIN REDUCTASE"/>
    <property type="match status" value="1"/>
</dbReference>
<dbReference type="InterPro" id="IPR050268">
    <property type="entry name" value="NADH-dep_flavin_reductase"/>
</dbReference>
<proteinExistence type="predicted"/>
<keyword evidence="5" id="KW-1185">Reference proteome</keyword>
<name>A0A1J9S287_9PEZI</name>
<dbReference type="EMBL" id="MNUE01000021">
    <property type="protein sequence ID" value="OJD34687.1"/>
    <property type="molecule type" value="Genomic_DNA"/>
</dbReference>
<sequence>MFASRIERRFYQIFFRLNHVTTFSNHAARNPRRLLSSSAARRSHRDDIATLSDEPRISSEEVVDIPAIGDSQEKLSEAEGQLWEPARLRSTIRNMFRSVAHPVAIVTALDESNDGGNSTDVSYGDLSNDREQEIKKLRAMTVSSLNTVSLDPTPVISFNVRTPSSTWDAIRTQGRFRVTLLKATERATQLATMFAKGDSSEGYRALLSQGVEVYLSRPGGRLRLLAETVEWESNVNNVDPNPAPYIRSNSVAGCILADVLPEKCVQVNDHVIVVAEVNEVRGVTGEMTQADDIARSPTLSYFNHHYVRVDRPLMAETAWEKRSLAVLTAPRGPHGYRKSLDEERKELDAQGRFRKVLTDGHTGGLGTVRKESTDNHGEGKHDGDVWWRNEFS</sequence>
<evidence type="ECO:0000259" key="3">
    <source>
        <dbReference type="SMART" id="SM00903"/>
    </source>
</evidence>
<dbReference type="GO" id="GO:0042602">
    <property type="term" value="F:riboflavin reductase (NADPH) activity"/>
    <property type="evidence" value="ECO:0007669"/>
    <property type="project" value="TreeGrafter"/>
</dbReference>
<comment type="caution">
    <text evidence="4">The sequence shown here is derived from an EMBL/GenBank/DDBJ whole genome shotgun (WGS) entry which is preliminary data.</text>
</comment>
<dbReference type="STRING" id="236234.A0A1J9S287"/>
<dbReference type="PANTHER" id="PTHR30466:SF1">
    <property type="entry name" value="FMN REDUCTASE (NADH) RUTF"/>
    <property type="match status" value="1"/>
</dbReference>
<dbReference type="SMART" id="SM00903">
    <property type="entry name" value="Flavin_Reduct"/>
    <property type="match status" value="1"/>
</dbReference>
<gene>
    <name evidence="4" type="ORF">BKCO1_21000116</name>
</gene>
<keyword evidence="1" id="KW-0560">Oxidoreductase</keyword>
<dbReference type="GO" id="GO:0010181">
    <property type="term" value="F:FMN binding"/>
    <property type="evidence" value="ECO:0007669"/>
    <property type="project" value="InterPro"/>
</dbReference>
<evidence type="ECO:0000256" key="2">
    <source>
        <dbReference type="SAM" id="MobiDB-lite"/>
    </source>
</evidence>
<dbReference type="GeneID" id="31012885"/>
<dbReference type="InterPro" id="IPR012349">
    <property type="entry name" value="Split_barrel_FMN-bd"/>
</dbReference>
<feature type="domain" description="Flavin reductase like" evidence="3">
    <location>
        <begin position="96"/>
        <end position="308"/>
    </location>
</feature>
<dbReference type="InterPro" id="IPR002563">
    <property type="entry name" value="Flavin_Rdtase-like_dom"/>
</dbReference>
<dbReference type="SUPFAM" id="SSF50475">
    <property type="entry name" value="FMN-binding split barrel"/>
    <property type="match status" value="1"/>
</dbReference>
<feature type="compositionally biased region" description="Basic and acidic residues" evidence="2">
    <location>
        <begin position="368"/>
        <end position="383"/>
    </location>
</feature>
<dbReference type="OrthoDB" id="2015405at2759"/>
<accession>A0A1J9S287</accession>
<dbReference type="RefSeq" id="XP_020130947.1">
    <property type="nucleotide sequence ID" value="XM_020272626.1"/>
</dbReference>
<dbReference type="Pfam" id="PF01613">
    <property type="entry name" value="Flavin_Reduct"/>
    <property type="match status" value="1"/>
</dbReference>
<dbReference type="AlphaFoldDB" id="A0A1J9S287"/>
<dbReference type="Proteomes" id="UP000183809">
    <property type="component" value="Unassembled WGS sequence"/>
</dbReference>
<evidence type="ECO:0000313" key="5">
    <source>
        <dbReference type="Proteomes" id="UP000183809"/>
    </source>
</evidence>
<evidence type="ECO:0000256" key="1">
    <source>
        <dbReference type="ARBA" id="ARBA00023002"/>
    </source>
</evidence>
<evidence type="ECO:0000313" key="4">
    <source>
        <dbReference type="EMBL" id="OJD34687.1"/>
    </source>
</evidence>
<dbReference type="Gene3D" id="2.30.110.10">
    <property type="entry name" value="Electron Transport, Fmn-binding Protein, Chain A"/>
    <property type="match status" value="1"/>
</dbReference>
<protein>
    <submittedName>
        <fullName evidence="4">Putative oxidoreductase</fullName>
    </submittedName>
</protein>
<organism evidence="4 5">
    <name type="scientific">Diplodia corticola</name>
    <dbReference type="NCBI Taxonomy" id="236234"/>
    <lineage>
        <taxon>Eukaryota</taxon>
        <taxon>Fungi</taxon>
        <taxon>Dikarya</taxon>
        <taxon>Ascomycota</taxon>
        <taxon>Pezizomycotina</taxon>
        <taxon>Dothideomycetes</taxon>
        <taxon>Dothideomycetes incertae sedis</taxon>
        <taxon>Botryosphaeriales</taxon>
        <taxon>Botryosphaeriaceae</taxon>
        <taxon>Diplodia</taxon>
    </lineage>
</organism>